<dbReference type="OrthoDB" id="151222at2"/>
<evidence type="ECO:0000313" key="6">
    <source>
        <dbReference type="EMBL" id="KUP97707.1"/>
    </source>
</evidence>
<feature type="transmembrane region" description="Helical" evidence="5">
    <location>
        <begin position="170"/>
        <end position="193"/>
    </location>
</feature>
<feature type="transmembrane region" description="Helical" evidence="5">
    <location>
        <begin position="373"/>
        <end position="394"/>
    </location>
</feature>
<feature type="transmembrane region" description="Helical" evidence="5">
    <location>
        <begin position="80"/>
        <end position="99"/>
    </location>
</feature>
<sequence length="403" mass="40319">MSDHPPIASAPDAEARRARLGVAGLFTVNGLGYPSVVPWLPAIKDNLELSNAALGTAIATMPLGALLTGMLAGPLIARFGSGRTAVVCGLLSAWMLPVVALAPNWWVLAAALFVIGSADTWADSAMNAHGLRVQRRYGRSIINTFHAVWSIAAVTGGLLGSAAIGLGVPLLLHLVGTAVALTAVSLASSRMLLSGPEHAERADGHTLDGSRLRPTARALGLVAALGALLMLAGAVEDAAASWGGVYLLDEIGAASFLAGLPFMACQAMMTLGRLVGDRLTDAFGAVAVARTGLLLSAAGLGGALLLPGVATAVVGFALCGLGVATLFPLTLAAAGEVPGVRSGDGVAAVSWLARLGFLAFPPVVGLVADAVSLRAGLVLVPAAALVAACLAWSLRPQQPAGGG</sequence>
<protein>
    <submittedName>
        <fullName evidence="6">MFS transporter</fullName>
    </submittedName>
</protein>
<feature type="transmembrane region" description="Helical" evidence="5">
    <location>
        <begin position="52"/>
        <end position="73"/>
    </location>
</feature>
<dbReference type="InterPro" id="IPR036259">
    <property type="entry name" value="MFS_trans_sf"/>
</dbReference>
<feature type="transmembrane region" description="Helical" evidence="5">
    <location>
        <begin position="143"/>
        <end position="164"/>
    </location>
</feature>
<dbReference type="AlphaFoldDB" id="A0A147KK93"/>
<feature type="transmembrane region" description="Helical" evidence="5">
    <location>
        <begin position="282"/>
        <end position="306"/>
    </location>
</feature>
<dbReference type="InterPro" id="IPR051788">
    <property type="entry name" value="MFS_Transporter"/>
</dbReference>
<dbReference type="EMBL" id="LGEM01000021">
    <property type="protein sequence ID" value="KUP97707.1"/>
    <property type="molecule type" value="Genomic_DNA"/>
</dbReference>
<evidence type="ECO:0000256" key="4">
    <source>
        <dbReference type="ARBA" id="ARBA00023136"/>
    </source>
</evidence>
<evidence type="ECO:0000313" key="7">
    <source>
        <dbReference type="Proteomes" id="UP000074382"/>
    </source>
</evidence>
<accession>A0A147KK93</accession>
<keyword evidence="4 5" id="KW-0472">Membrane</keyword>
<evidence type="ECO:0000256" key="2">
    <source>
        <dbReference type="ARBA" id="ARBA00022692"/>
    </source>
</evidence>
<feature type="transmembrane region" description="Helical" evidence="5">
    <location>
        <begin position="20"/>
        <end position="40"/>
    </location>
</feature>
<evidence type="ECO:0000256" key="5">
    <source>
        <dbReference type="SAM" id="Phobius"/>
    </source>
</evidence>
<gene>
    <name evidence="6" type="ORF">AC529_05615</name>
</gene>
<feature type="transmembrane region" description="Helical" evidence="5">
    <location>
        <begin position="214"/>
        <end position="235"/>
    </location>
</feature>
<dbReference type="GO" id="GO:0016020">
    <property type="term" value="C:membrane"/>
    <property type="evidence" value="ECO:0007669"/>
    <property type="project" value="UniProtKB-SubCell"/>
</dbReference>
<name>A0A147KK93_THECS</name>
<dbReference type="PANTHER" id="PTHR23514:SF13">
    <property type="entry name" value="INNER MEMBRANE PROTEIN YBJJ"/>
    <property type="match status" value="1"/>
</dbReference>
<evidence type="ECO:0000256" key="3">
    <source>
        <dbReference type="ARBA" id="ARBA00022989"/>
    </source>
</evidence>
<comment type="caution">
    <text evidence="6">The sequence shown here is derived from an EMBL/GenBank/DDBJ whole genome shotgun (WGS) entry which is preliminary data.</text>
</comment>
<dbReference type="SUPFAM" id="SSF103473">
    <property type="entry name" value="MFS general substrate transporter"/>
    <property type="match status" value="1"/>
</dbReference>
<dbReference type="CDD" id="cd17393">
    <property type="entry name" value="MFS_MosC_like"/>
    <property type="match status" value="1"/>
</dbReference>
<comment type="subcellular location">
    <subcellularLocation>
        <location evidence="1">Membrane</location>
        <topology evidence="1">Multi-pass membrane protein</topology>
    </subcellularLocation>
</comment>
<dbReference type="RefSeq" id="WP_068754935.1">
    <property type="nucleotide sequence ID" value="NZ_KQ950181.1"/>
</dbReference>
<dbReference type="Gene3D" id="1.20.1250.20">
    <property type="entry name" value="MFS general substrate transporter like domains"/>
    <property type="match status" value="1"/>
</dbReference>
<dbReference type="Pfam" id="PF07690">
    <property type="entry name" value="MFS_1"/>
    <property type="match status" value="1"/>
</dbReference>
<keyword evidence="7" id="KW-1185">Reference proteome</keyword>
<reference evidence="7" key="1">
    <citation type="journal article" date="2017" name="Acta Aliment.">
        <title>Plant polysaccharide degrading enzyme system of Thermpbifida cellulosilytica TB100 revealed by de novo genome project data.</title>
        <authorList>
            <person name="Toth A."/>
            <person name="Baka E."/>
            <person name="Luzics S."/>
            <person name="Bata-Vidacs I."/>
            <person name="Nagy I."/>
            <person name="Balint B."/>
            <person name="Herceg R."/>
            <person name="Olasz F."/>
            <person name="Wilk T."/>
            <person name="Nagy T."/>
            <person name="Kriszt B."/>
            <person name="Nagy I."/>
            <person name="Kukolya J."/>
        </authorList>
    </citation>
    <scope>NUCLEOTIDE SEQUENCE [LARGE SCALE GENOMIC DNA]</scope>
    <source>
        <strain evidence="7">TB100</strain>
    </source>
</reference>
<dbReference type="STRING" id="665004.AC529_05615"/>
<keyword evidence="3 5" id="KW-1133">Transmembrane helix</keyword>
<evidence type="ECO:0000256" key="1">
    <source>
        <dbReference type="ARBA" id="ARBA00004141"/>
    </source>
</evidence>
<dbReference type="PATRIC" id="fig|665004.4.peg.1569"/>
<dbReference type="Proteomes" id="UP000074382">
    <property type="component" value="Unassembled WGS sequence"/>
</dbReference>
<dbReference type="GO" id="GO:0022857">
    <property type="term" value="F:transmembrane transporter activity"/>
    <property type="evidence" value="ECO:0007669"/>
    <property type="project" value="InterPro"/>
</dbReference>
<organism evidence="6 7">
    <name type="scientific">Thermobifida cellulosilytica TB100</name>
    <dbReference type="NCBI Taxonomy" id="665004"/>
    <lineage>
        <taxon>Bacteria</taxon>
        <taxon>Bacillati</taxon>
        <taxon>Actinomycetota</taxon>
        <taxon>Actinomycetes</taxon>
        <taxon>Streptosporangiales</taxon>
        <taxon>Nocardiopsidaceae</taxon>
        <taxon>Thermobifida</taxon>
    </lineage>
</organism>
<keyword evidence="2 5" id="KW-0812">Transmembrane</keyword>
<dbReference type="InterPro" id="IPR011701">
    <property type="entry name" value="MFS"/>
</dbReference>
<feature type="transmembrane region" description="Helical" evidence="5">
    <location>
        <begin position="346"/>
        <end position="367"/>
    </location>
</feature>
<feature type="transmembrane region" description="Helical" evidence="5">
    <location>
        <begin position="312"/>
        <end position="334"/>
    </location>
</feature>
<dbReference type="PANTHER" id="PTHR23514">
    <property type="entry name" value="BYPASS OF STOP CODON PROTEIN 6"/>
    <property type="match status" value="1"/>
</dbReference>
<proteinExistence type="predicted"/>